<evidence type="ECO:0000313" key="2">
    <source>
        <dbReference type="Proteomes" id="UP000095283"/>
    </source>
</evidence>
<feature type="transmembrane region" description="Helical" evidence="1">
    <location>
        <begin position="30"/>
        <end position="60"/>
    </location>
</feature>
<dbReference type="WBParaSite" id="Hba_10450">
    <property type="protein sequence ID" value="Hba_10450"/>
    <property type="gene ID" value="Hba_10450"/>
</dbReference>
<sequence>MNATTTDYHSFLKRHLKMSNVLNERHVSPIFFFLFYLISSWVTMLIVVDVLLSASALFLLLKYFSPISINCYVEIMNARELIVFMASTTRFSIVLIRRRQNAFGLDSMKFLRLAFGKEGLDSPVLNVWNSQEFKKQNSKAYFKPNSRIHNYNTRKSYLQMMMSGYGFFCNRKLVTIFTAPRYQPEANNKGAVMFVDKQGKIGFKVLSPVEDKIDAEDARNINNTNSCSRNNSKPK</sequence>
<reference evidence="3" key="1">
    <citation type="submission" date="2016-11" db="UniProtKB">
        <authorList>
            <consortium name="WormBaseParasite"/>
        </authorList>
    </citation>
    <scope>IDENTIFICATION</scope>
</reference>
<name>A0A1I7WYV8_HETBA</name>
<keyword evidence="1" id="KW-0472">Membrane</keyword>
<evidence type="ECO:0000256" key="1">
    <source>
        <dbReference type="SAM" id="Phobius"/>
    </source>
</evidence>
<evidence type="ECO:0000313" key="3">
    <source>
        <dbReference type="WBParaSite" id="Hba_10450"/>
    </source>
</evidence>
<keyword evidence="2" id="KW-1185">Reference proteome</keyword>
<dbReference type="PANTHER" id="PTHR11668">
    <property type="entry name" value="SERINE/THREONINE PROTEIN PHOSPHATASE"/>
    <property type="match status" value="1"/>
</dbReference>
<proteinExistence type="predicted"/>
<dbReference type="InterPro" id="IPR029052">
    <property type="entry name" value="Metallo-depent_PP-like"/>
</dbReference>
<dbReference type="PANTHER" id="PTHR11668:SF491">
    <property type="entry name" value="SERINE_THREONINE-PROTEIN PHOSPHATASE"/>
    <property type="match status" value="1"/>
</dbReference>
<accession>A0A1I7WYV8</accession>
<protein>
    <submittedName>
        <fullName evidence="3">Inner membrane protein</fullName>
    </submittedName>
</protein>
<dbReference type="Gene3D" id="3.60.21.10">
    <property type="match status" value="1"/>
</dbReference>
<dbReference type="GO" id="GO:0005737">
    <property type="term" value="C:cytoplasm"/>
    <property type="evidence" value="ECO:0007669"/>
    <property type="project" value="TreeGrafter"/>
</dbReference>
<dbReference type="GO" id="GO:0005634">
    <property type="term" value="C:nucleus"/>
    <property type="evidence" value="ECO:0007669"/>
    <property type="project" value="TreeGrafter"/>
</dbReference>
<dbReference type="AlphaFoldDB" id="A0A1I7WYV8"/>
<keyword evidence="1" id="KW-0812">Transmembrane</keyword>
<dbReference type="Proteomes" id="UP000095283">
    <property type="component" value="Unplaced"/>
</dbReference>
<dbReference type="InterPro" id="IPR050341">
    <property type="entry name" value="PP1_catalytic_subunit"/>
</dbReference>
<keyword evidence="1" id="KW-1133">Transmembrane helix</keyword>
<organism evidence="2 3">
    <name type="scientific">Heterorhabditis bacteriophora</name>
    <name type="common">Entomopathogenic nematode worm</name>
    <dbReference type="NCBI Taxonomy" id="37862"/>
    <lineage>
        <taxon>Eukaryota</taxon>
        <taxon>Metazoa</taxon>
        <taxon>Ecdysozoa</taxon>
        <taxon>Nematoda</taxon>
        <taxon>Chromadorea</taxon>
        <taxon>Rhabditida</taxon>
        <taxon>Rhabditina</taxon>
        <taxon>Rhabditomorpha</taxon>
        <taxon>Strongyloidea</taxon>
        <taxon>Heterorhabditidae</taxon>
        <taxon>Heterorhabditis</taxon>
    </lineage>
</organism>
<dbReference type="GO" id="GO:0004722">
    <property type="term" value="F:protein serine/threonine phosphatase activity"/>
    <property type="evidence" value="ECO:0007669"/>
    <property type="project" value="TreeGrafter"/>
</dbReference>
<dbReference type="SUPFAM" id="SSF56300">
    <property type="entry name" value="Metallo-dependent phosphatases"/>
    <property type="match status" value="1"/>
</dbReference>